<name>A0A1J5Q7I1_9ZZZZ</name>
<dbReference type="InterPro" id="IPR037004">
    <property type="entry name" value="Exonuc_VII_ssu_sf"/>
</dbReference>
<evidence type="ECO:0000313" key="4">
    <source>
        <dbReference type="EMBL" id="OIQ79673.1"/>
    </source>
</evidence>
<dbReference type="GO" id="GO:0006308">
    <property type="term" value="P:DNA catabolic process"/>
    <property type="evidence" value="ECO:0007669"/>
    <property type="project" value="InterPro"/>
</dbReference>
<dbReference type="PANTHER" id="PTHR34137:SF1">
    <property type="entry name" value="EXODEOXYRIBONUCLEASE 7 SMALL SUBUNIT"/>
    <property type="match status" value="1"/>
</dbReference>
<keyword evidence="2" id="KW-0540">Nuclease</keyword>
<dbReference type="InterPro" id="IPR003761">
    <property type="entry name" value="Exonuc_VII_S"/>
</dbReference>
<dbReference type="NCBIfam" id="NF002139">
    <property type="entry name" value="PRK00977.1-3"/>
    <property type="match status" value="1"/>
</dbReference>
<dbReference type="GO" id="GO:0009318">
    <property type="term" value="C:exodeoxyribonuclease VII complex"/>
    <property type="evidence" value="ECO:0007669"/>
    <property type="project" value="InterPro"/>
</dbReference>
<dbReference type="GO" id="GO:0005829">
    <property type="term" value="C:cytosol"/>
    <property type="evidence" value="ECO:0007669"/>
    <property type="project" value="TreeGrafter"/>
</dbReference>
<evidence type="ECO:0000256" key="2">
    <source>
        <dbReference type="ARBA" id="ARBA00022722"/>
    </source>
</evidence>
<dbReference type="GO" id="GO:0008855">
    <property type="term" value="F:exodeoxyribonuclease VII activity"/>
    <property type="evidence" value="ECO:0007669"/>
    <property type="project" value="UniProtKB-EC"/>
</dbReference>
<sequence>MSNESISYEAARDELISVVNRLEAGGTTLEESLTLWERGEELAKICQAWLDGARTRLESARSLLSD</sequence>
<dbReference type="Gene3D" id="1.10.287.1040">
    <property type="entry name" value="Exonuclease VII, small subunit"/>
    <property type="match status" value="1"/>
</dbReference>
<evidence type="ECO:0000256" key="1">
    <source>
        <dbReference type="ARBA" id="ARBA00022490"/>
    </source>
</evidence>
<comment type="caution">
    <text evidence="4">The sequence shown here is derived from an EMBL/GenBank/DDBJ whole genome shotgun (WGS) entry which is preliminary data.</text>
</comment>
<dbReference type="PANTHER" id="PTHR34137">
    <property type="entry name" value="EXODEOXYRIBONUCLEASE 7 SMALL SUBUNIT"/>
    <property type="match status" value="1"/>
</dbReference>
<dbReference type="Pfam" id="PF02609">
    <property type="entry name" value="Exonuc_VII_S"/>
    <property type="match status" value="1"/>
</dbReference>
<dbReference type="EC" id="3.1.11.6" evidence="4"/>
<keyword evidence="3 4" id="KW-0378">Hydrolase</keyword>
<dbReference type="EMBL" id="MLJW01001176">
    <property type="protein sequence ID" value="OIQ79673.1"/>
    <property type="molecule type" value="Genomic_DNA"/>
</dbReference>
<protein>
    <submittedName>
        <fullName evidence="4">Exodeoxyribonuclease 7 small subunit</fullName>
        <ecNumber evidence="4">3.1.11.6</ecNumber>
    </submittedName>
</protein>
<dbReference type="NCBIfam" id="TIGR01280">
    <property type="entry name" value="xseB"/>
    <property type="match status" value="1"/>
</dbReference>
<dbReference type="HAMAP" id="MF_00337">
    <property type="entry name" value="Exonuc_7_S"/>
    <property type="match status" value="1"/>
</dbReference>
<proteinExistence type="inferred from homology"/>
<dbReference type="PIRSF" id="PIRSF006488">
    <property type="entry name" value="Exonuc_VII_S"/>
    <property type="match status" value="1"/>
</dbReference>
<evidence type="ECO:0000256" key="3">
    <source>
        <dbReference type="ARBA" id="ARBA00022801"/>
    </source>
</evidence>
<dbReference type="SUPFAM" id="SSF116842">
    <property type="entry name" value="XseB-like"/>
    <property type="match status" value="1"/>
</dbReference>
<accession>A0A1J5Q7I1</accession>
<dbReference type="AlphaFoldDB" id="A0A1J5Q7I1"/>
<organism evidence="4">
    <name type="scientific">mine drainage metagenome</name>
    <dbReference type="NCBI Taxonomy" id="410659"/>
    <lineage>
        <taxon>unclassified sequences</taxon>
        <taxon>metagenomes</taxon>
        <taxon>ecological metagenomes</taxon>
    </lineage>
</organism>
<keyword evidence="1" id="KW-0963">Cytoplasm</keyword>
<gene>
    <name evidence="4" type="primary">xseB_10</name>
    <name evidence="4" type="ORF">GALL_385870</name>
</gene>
<reference evidence="4" key="1">
    <citation type="submission" date="2016-10" db="EMBL/GenBank/DDBJ databases">
        <title>Sequence of Gallionella enrichment culture.</title>
        <authorList>
            <person name="Poehlein A."/>
            <person name="Muehling M."/>
            <person name="Daniel R."/>
        </authorList>
    </citation>
    <scope>NUCLEOTIDE SEQUENCE</scope>
</reference>